<dbReference type="Pfam" id="PF16135">
    <property type="entry name" value="TDBD"/>
    <property type="match status" value="1"/>
</dbReference>
<evidence type="ECO:0000256" key="2">
    <source>
        <dbReference type="ARBA" id="ARBA00006081"/>
    </source>
</evidence>
<dbReference type="PANTHER" id="PTHR31413:SF31">
    <property type="entry name" value="NINJA-FAMILY PROTEIN AFP3"/>
    <property type="match status" value="1"/>
</dbReference>
<comment type="caution">
    <text evidence="8">The sequence shown here is derived from an EMBL/GenBank/DDBJ whole genome shotgun (WGS) entry which is preliminary data.</text>
</comment>
<organism evidence="8 9">
    <name type="scientific">Malus domestica</name>
    <name type="common">Apple</name>
    <name type="synonym">Pyrus malus</name>
    <dbReference type="NCBI Taxonomy" id="3750"/>
    <lineage>
        <taxon>Eukaryota</taxon>
        <taxon>Viridiplantae</taxon>
        <taxon>Streptophyta</taxon>
        <taxon>Embryophyta</taxon>
        <taxon>Tracheophyta</taxon>
        <taxon>Spermatophyta</taxon>
        <taxon>Magnoliopsida</taxon>
        <taxon>eudicotyledons</taxon>
        <taxon>Gunneridae</taxon>
        <taxon>Pentapetalae</taxon>
        <taxon>rosids</taxon>
        <taxon>fabids</taxon>
        <taxon>Rosales</taxon>
        <taxon>Rosaceae</taxon>
        <taxon>Amygdaloideae</taxon>
        <taxon>Maleae</taxon>
        <taxon>Malus</taxon>
    </lineage>
</organism>
<proteinExistence type="inferred from homology"/>
<keyword evidence="3 4" id="KW-0539">Nucleus</keyword>
<evidence type="ECO:0000256" key="4">
    <source>
        <dbReference type="RuleBase" id="RU369029"/>
    </source>
</evidence>
<dbReference type="InterPro" id="IPR032310">
    <property type="entry name" value="NLS_NINJA_AFP-like"/>
</dbReference>
<dbReference type="AlphaFoldDB" id="A0A498HFV7"/>
<evidence type="ECO:0000313" key="9">
    <source>
        <dbReference type="Proteomes" id="UP000290289"/>
    </source>
</evidence>
<evidence type="ECO:0000259" key="6">
    <source>
        <dbReference type="Pfam" id="PF07897"/>
    </source>
</evidence>
<comment type="similarity">
    <text evidence="2 4">Belongs to the Ninja family.</text>
</comment>
<feature type="region of interest" description="Disordered" evidence="5">
    <location>
        <begin position="133"/>
        <end position="169"/>
    </location>
</feature>
<sequence>MAQTEEGGNRATQQVFPKQVSTFPGDLYGKMVARNDFPGKFGEPTGEDSEEIELSLGLSLNGRFGVDPARAKTVALKRSSSISDFGFTPAREEETKCRVSAPSRAVPLMRSCSLPTETEDEWRKRKELQSLRRMEAKRKRSEKQLRNLKVPRDRSRENGGVEEKTGEVANGVHRREQFVKVVDEFRAMGIPNCPVPPPPAASQGSGSTGVSESENQVAATSQGVHTQARSHVDSQSSPKTEDELLATPRMITAQRSGQFNGVQTEINCNKPPVPENGANEIMRNVLENMPCVSTTGDGPDGKRIEGFLYRYKKGEEVRILCVCHGSFLSPAEFVKHAGGGDVAHPLKHIVVNPSPFL</sequence>
<evidence type="ECO:0000256" key="3">
    <source>
        <dbReference type="ARBA" id="ARBA00023242"/>
    </source>
</evidence>
<dbReference type="InterPro" id="IPR031307">
    <property type="entry name" value="Ninja_fam"/>
</dbReference>
<keyword evidence="9" id="KW-1185">Reference proteome</keyword>
<evidence type="ECO:0000313" key="8">
    <source>
        <dbReference type="EMBL" id="RXH69204.1"/>
    </source>
</evidence>
<feature type="domain" description="Tify" evidence="7">
    <location>
        <begin position="318"/>
        <end position="351"/>
    </location>
</feature>
<comment type="subcellular location">
    <subcellularLocation>
        <location evidence="1 4">Nucleus</location>
    </subcellularLocation>
</comment>
<dbReference type="GO" id="GO:0007165">
    <property type="term" value="P:signal transduction"/>
    <property type="evidence" value="ECO:0007669"/>
    <property type="project" value="InterPro"/>
</dbReference>
<protein>
    <recommendedName>
        <fullName evidence="4">Ninja-family protein</fullName>
    </recommendedName>
    <alternativeName>
        <fullName evidence="4">ABI-binding protein</fullName>
    </alternativeName>
</protein>
<dbReference type="GO" id="GO:0045892">
    <property type="term" value="P:negative regulation of DNA-templated transcription"/>
    <property type="evidence" value="ECO:0007669"/>
    <property type="project" value="TreeGrafter"/>
</dbReference>
<dbReference type="Pfam" id="PF16136">
    <property type="entry name" value="NLS_NINJA_AFP"/>
    <property type="match status" value="1"/>
</dbReference>
<accession>A0A498HFV7</accession>
<evidence type="ECO:0000256" key="1">
    <source>
        <dbReference type="ARBA" id="ARBA00004123"/>
    </source>
</evidence>
<dbReference type="PANTHER" id="PTHR31413">
    <property type="entry name" value="AFP HOMOLOG 2"/>
    <property type="match status" value="1"/>
</dbReference>
<reference evidence="8 9" key="1">
    <citation type="submission" date="2018-10" db="EMBL/GenBank/DDBJ databases">
        <title>A high-quality apple genome assembly.</title>
        <authorList>
            <person name="Hu J."/>
        </authorList>
    </citation>
    <scope>NUCLEOTIDE SEQUENCE [LARGE SCALE GENOMIC DNA]</scope>
    <source>
        <strain evidence="9">cv. HFTH1</strain>
        <tissue evidence="8">Young leaf</tissue>
    </source>
</reference>
<dbReference type="InterPro" id="IPR012463">
    <property type="entry name" value="Ninja_motif"/>
</dbReference>
<name>A0A498HFV7_MALDO</name>
<dbReference type="Pfam" id="PF07897">
    <property type="entry name" value="EAR"/>
    <property type="match status" value="1"/>
</dbReference>
<evidence type="ECO:0000259" key="7">
    <source>
        <dbReference type="Pfam" id="PF16135"/>
    </source>
</evidence>
<feature type="compositionally biased region" description="Basic and acidic residues" evidence="5">
    <location>
        <begin position="142"/>
        <end position="166"/>
    </location>
</feature>
<feature type="domain" description="Ethylene-responsive binding factor-associated repression" evidence="6">
    <location>
        <begin position="47"/>
        <end position="84"/>
    </location>
</feature>
<dbReference type="Proteomes" id="UP000290289">
    <property type="component" value="Chromosome 17"/>
</dbReference>
<comment type="function">
    <text evidence="4">Acts as a negative regulator of abscisic acid (ABA) response.</text>
</comment>
<dbReference type="GO" id="GO:0009737">
    <property type="term" value="P:response to abscisic acid"/>
    <property type="evidence" value="ECO:0007669"/>
    <property type="project" value="TreeGrafter"/>
</dbReference>
<evidence type="ECO:0000256" key="5">
    <source>
        <dbReference type="SAM" id="MobiDB-lite"/>
    </source>
</evidence>
<feature type="compositionally biased region" description="Polar residues" evidence="5">
    <location>
        <begin position="202"/>
        <end position="238"/>
    </location>
</feature>
<dbReference type="InterPro" id="IPR032308">
    <property type="entry name" value="TDBD"/>
</dbReference>
<feature type="region of interest" description="Disordered" evidence="5">
    <location>
        <begin position="190"/>
        <end position="242"/>
    </location>
</feature>
<gene>
    <name evidence="8" type="ORF">DVH24_036988</name>
</gene>
<dbReference type="GO" id="GO:0005634">
    <property type="term" value="C:nucleus"/>
    <property type="evidence" value="ECO:0007669"/>
    <property type="project" value="UniProtKB-SubCell"/>
</dbReference>
<dbReference type="EMBL" id="RDQH01000343">
    <property type="protein sequence ID" value="RXH69204.1"/>
    <property type="molecule type" value="Genomic_DNA"/>
</dbReference>